<dbReference type="PANTHER" id="PTHR24186:SF36">
    <property type="entry name" value="SERINE_THREONINE-PROTEIN PHOSPHATASE 6 REGULATORY ANKYRIN REPEAT SUBUNIT A-LIKE"/>
    <property type="match status" value="1"/>
</dbReference>
<dbReference type="PANTHER" id="PTHR24186">
    <property type="entry name" value="PROTEIN PHOSPHATASE 1 REGULATORY SUBUNIT"/>
    <property type="match status" value="1"/>
</dbReference>
<evidence type="ECO:0000256" key="6">
    <source>
        <dbReference type="ARBA" id="ARBA00023136"/>
    </source>
</evidence>
<gene>
    <name evidence="9" type="ORF">L1049_012164</name>
</gene>
<dbReference type="InterPro" id="IPR026961">
    <property type="entry name" value="PGG_dom"/>
</dbReference>
<dbReference type="Pfam" id="PF13962">
    <property type="entry name" value="PGG"/>
    <property type="match status" value="1"/>
</dbReference>
<keyword evidence="10" id="KW-1185">Reference proteome</keyword>
<evidence type="ECO:0000313" key="9">
    <source>
        <dbReference type="EMBL" id="KAK9283909.1"/>
    </source>
</evidence>
<evidence type="ECO:0000256" key="3">
    <source>
        <dbReference type="ARBA" id="ARBA00022737"/>
    </source>
</evidence>
<feature type="transmembrane region" description="Helical" evidence="7">
    <location>
        <begin position="63"/>
        <end position="87"/>
    </location>
</feature>
<reference evidence="9 10" key="1">
    <citation type="journal article" date="2024" name="Plant J.">
        <title>Genome sequences and population genomics reveal climatic adaptation and genomic divergence between two closely related sweetgum species.</title>
        <authorList>
            <person name="Xu W.Q."/>
            <person name="Ren C.Q."/>
            <person name="Zhang X.Y."/>
            <person name="Comes H.P."/>
            <person name="Liu X.H."/>
            <person name="Li Y.G."/>
            <person name="Kettle C.J."/>
            <person name="Jalonen R."/>
            <person name="Gaisberger H."/>
            <person name="Ma Y.Z."/>
            <person name="Qiu Y.X."/>
        </authorList>
    </citation>
    <scope>NUCLEOTIDE SEQUENCE [LARGE SCALE GENOMIC DNA]</scope>
    <source>
        <strain evidence="9">Hangzhou</strain>
    </source>
</reference>
<evidence type="ECO:0000256" key="2">
    <source>
        <dbReference type="ARBA" id="ARBA00022692"/>
    </source>
</evidence>
<comment type="subcellular location">
    <subcellularLocation>
        <location evidence="1">Membrane</location>
        <topology evidence="1">Multi-pass membrane protein</topology>
    </subcellularLocation>
</comment>
<protein>
    <recommendedName>
        <fullName evidence="8">PGG domain-containing protein</fullName>
    </recommendedName>
</protein>
<evidence type="ECO:0000256" key="1">
    <source>
        <dbReference type="ARBA" id="ARBA00004141"/>
    </source>
</evidence>
<evidence type="ECO:0000259" key="8">
    <source>
        <dbReference type="Pfam" id="PF13962"/>
    </source>
</evidence>
<keyword evidence="2 7" id="KW-0812">Transmembrane</keyword>
<keyword evidence="6 7" id="KW-0472">Membrane</keyword>
<feature type="transmembrane region" description="Helical" evidence="7">
    <location>
        <begin position="27"/>
        <end position="51"/>
    </location>
</feature>
<keyword evidence="4 7" id="KW-1133">Transmembrane helix</keyword>
<dbReference type="AlphaFoldDB" id="A0AAP0RYJ0"/>
<evidence type="ECO:0000313" key="10">
    <source>
        <dbReference type="Proteomes" id="UP001415857"/>
    </source>
</evidence>
<evidence type="ECO:0000256" key="7">
    <source>
        <dbReference type="SAM" id="Phobius"/>
    </source>
</evidence>
<accession>A0AAP0RYJ0</accession>
<keyword evidence="5" id="KW-0040">ANK repeat</keyword>
<evidence type="ECO:0000256" key="5">
    <source>
        <dbReference type="ARBA" id="ARBA00023043"/>
    </source>
</evidence>
<keyword evidence="3" id="KW-0677">Repeat</keyword>
<dbReference type="GO" id="GO:0005886">
    <property type="term" value="C:plasma membrane"/>
    <property type="evidence" value="ECO:0007669"/>
    <property type="project" value="TreeGrafter"/>
</dbReference>
<dbReference type="EMBL" id="JBBPBK010000006">
    <property type="protein sequence ID" value="KAK9283909.1"/>
    <property type="molecule type" value="Genomic_DNA"/>
</dbReference>
<feature type="domain" description="PGG" evidence="8">
    <location>
        <begin position="1"/>
        <end position="86"/>
    </location>
</feature>
<comment type="caution">
    <text evidence="9">The sequence shown here is derived from an EMBL/GenBank/DDBJ whole genome shotgun (WGS) entry which is preliminary data.</text>
</comment>
<sequence length="127" mass="14088">MPGGYITDKVQDQGTAILRRKVAFRAFVISDTIAMVLSSSAVFIHLFLPLIRSRKRFHVRADLAIHLNVYATGAMVVAFVTGLYAVLENSSGLAIAVCVIAGLFFFQYFFRLSKVARGTIARIREFV</sequence>
<feature type="transmembrane region" description="Helical" evidence="7">
    <location>
        <begin position="93"/>
        <end position="110"/>
    </location>
</feature>
<evidence type="ECO:0000256" key="4">
    <source>
        <dbReference type="ARBA" id="ARBA00022989"/>
    </source>
</evidence>
<name>A0AAP0RYJ0_LIQFO</name>
<organism evidence="9 10">
    <name type="scientific">Liquidambar formosana</name>
    <name type="common">Formosan gum</name>
    <dbReference type="NCBI Taxonomy" id="63359"/>
    <lineage>
        <taxon>Eukaryota</taxon>
        <taxon>Viridiplantae</taxon>
        <taxon>Streptophyta</taxon>
        <taxon>Embryophyta</taxon>
        <taxon>Tracheophyta</taxon>
        <taxon>Spermatophyta</taxon>
        <taxon>Magnoliopsida</taxon>
        <taxon>eudicotyledons</taxon>
        <taxon>Gunneridae</taxon>
        <taxon>Pentapetalae</taxon>
        <taxon>Saxifragales</taxon>
        <taxon>Altingiaceae</taxon>
        <taxon>Liquidambar</taxon>
    </lineage>
</organism>
<proteinExistence type="predicted"/>
<dbReference type="Proteomes" id="UP001415857">
    <property type="component" value="Unassembled WGS sequence"/>
</dbReference>